<feature type="non-terminal residue" evidence="1">
    <location>
        <position position="1"/>
    </location>
</feature>
<sequence>ATITLGVGSTSTPTVDTVVSSFTTAAVLVTNFSAIVPNNYYLLVNTTGTITIGGITTQSCPM</sequence>
<gene>
    <name evidence="1" type="ORF">UFOVP9_1</name>
</gene>
<evidence type="ECO:0000313" key="1">
    <source>
        <dbReference type="EMBL" id="CAB4121083.1"/>
    </source>
</evidence>
<proteinExistence type="predicted"/>
<organism evidence="1">
    <name type="scientific">uncultured Caudovirales phage</name>
    <dbReference type="NCBI Taxonomy" id="2100421"/>
    <lineage>
        <taxon>Viruses</taxon>
        <taxon>Duplodnaviria</taxon>
        <taxon>Heunggongvirae</taxon>
        <taxon>Uroviricota</taxon>
        <taxon>Caudoviricetes</taxon>
        <taxon>Peduoviridae</taxon>
        <taxon>Maltschvirus</taxon>
        <taxon>Maltschvirus maltsch</taxon>
    </lineage>
</organism>
<name>A0A6J5KI69_9CAUD</name>
<accession>A0A6J5KI69</accession>
<protein>
    <submittedName>
        <fullName evidence="1">Uncharacterized protein</fullName>
    </submittedName>
</protein>
<dbReference type="EMBL" id="LR796140">
    <property type="protein sequence ID" value="CAB4121083.1"/>
    <property type="molecule type" value="Genomic_DNA"/>
</dbReference>
<reference evidence="1" key="1">
    <citation type="submission" date="2020-04" db="EMBL/GenBank/DDBJ databases">
        <authorList>
            <person name="Chiriac C."/>
            <person name="Salcher M."/>
            <person name="Ghai R."/>
            <person name="Kavagutti S V."/>
        </authorList>
    </citation>
    <scope>NUCLEOTIDE SEQUENCE</scope>
</reference>